<dbReference type="EMBL" id="KB745135">
    <property type="protein sequence ID" value="EOA94018.1"/>
    <property type="molecule type" value="Genomic_DNA"/>
</dbReference>
<sequence>MQLPLFQNQQPRQLVSISLEKTGSTTATTGSERTFSDCCAAIISPAYDSAWVVTELAPLAFLSTVAAETIEDDPQLKTSFSKEQGNLKVTFGGIRLKSLLDSDSRTDLQAVAENSLQLPVLNPDLLDATPSLQLPFLPSIPTTTCPLGFVILTYQFHGKKDHTCQFHGKKDQRELLEQLTEKAERRLILVMSLAKIFFWSLEKLKGKDKLPAGPGPEESLSSPLEGRFWKEDLFARCLMRNLTYLMISSVL</sequence>
<dbReference type="AlphaFoldDB" id="R0KLH2"/>
<dbReference type="Proteomes" id="UP000296049">
    <property type="component" value="Unassembled WGS sequence"/>
</dbReference>
<organism evidence="1 2">
    <name type="scientific">Anas platyrhynchos</name>
    <name type="common">Mallard</name>
    <name type="synonym">Anas boschas</name>
    <dbReference type="NCBI Taxonomy" id="8839"/>
    <lineage>
        <taxon>Eukaryota</taxon>
        <taxon>Metazoa</taxon>
        <taxon>Chordata</taxon>
        <taxon>Craniata</taxon>
        <taxon>Vertebrata</taxon>
        <taxon>Euteleostomi</taxon>
        <taxon>Archelosauria</taxon>
        <taxon>Archosauria</taxon>
        <taxon>Dinosauria</taxon>
        <taxon>Saurischia</taxon>
        <taxon>Theropoda</taxon>
        <taxon>Coelurosauria</taxon>
        <taxon>Aves</taxon>
        <taxon>Neognathae</taxon>
        <taxon>Galloanserae</taxon>
        <taxon>Anseriformes</taxon>
        <taxon>Anatidae</taxon>
        <taxon>Anatinae</taxon>
        <taxon>Anas</taxon>
    </lineage>
</organism>
<evidence type="ECO:0000313" key="2">
    <source>
        <dbReference type="Proteomes" id="UP000296049"/>
    </source>
</evidence>
<reference evidence="2" key="1">
    <citation type="journal article" date="2013" name="Nat. Genet.">
        <title>The duck genome and transcriptome provide insight into an avian influenza virus reservoir species.</title>
        <authorList>
            <person name="Huang Y."/>
            <person name="Li Y."/>
            <person name="Burt D.W."/>
            <person name="Chen H."/>
            <person name="Zhang Y."/>
            <person name="Qian W."/>
            <person name="Kim H."/>
            <person name="Gan S."/>
            <person name="Zhao Y."/>
            <person name="Li J."/>
            <person name="Yi K."/>
            <person name="Feng H."/>
            <person name="Zhu P."/>
            <person name="Li B."/>
            <person name="Liu Q."/>
            <person name="Fairley S."/>
            <person name="Magor K.E."/>
            <person name="Du Z."/>
            <person name="Hu X."/>
            <person name="Goodman L."/>
            <person name="Tafer H."/>
            <person name="Vignal A."/>
            <person name="Lee T."/>
            <person name="Kim K.W."/>
            <person name="Sheng Z."/>
            <person name="An Y."/>
            <person name="Searle S."/>
            <person name="Herrero J."/>
            <person name="Groenen M.A."/>
            <person name="Crooijmans R.P."/>
            <person name="Faraut T."/>
            <person name="Cai Q."/>
            <person name="Webster R.G."/>
            <person name="Aldridge J.R."/>
            <person name="Warren W.C."/>
            <person name="Bartschat S."/>
            <person name="Kehr S."/>
            <person name="Marz M."/>
            <person name="Stadler P.F."/>
            <person name="Smith J."/>
            <person name="Kraus R.H."/>
            <person name="Zhao Y."/>
            <person name="Ren L."/>
            <person name="Fei J."/>
            <person name="Morisson M."/>
            <person name="Kaiser P."/>
            <person name="Griffin D.K."/>
            <person name="Rao M."/>
            <person name="Pitel F."/>
            <person name="Wang J."/>
            <person name="Li N."/>
        </authorList>
    </citation>
    <scope>NUCLEOTIDE SEQUENCE [LARGE SCALE GENOMIC DNA]</scope>
</reference>
<keyword evidence="2" id="KW-1185">Reference proteome</keyword>
<name>R0KLH2_ANAPL</name>
<gene>
    <name evidence="1" type="ORF">Anapl_16226</name>
</gene>
<evidence type="ECO:0000313" key="1">
    <source>
        <dbReference type="EMBL" id="EOA94018.1"/>
    </source>
</evidence>
<protein>
    <submittedName>
        <fullName evidence="1">Uncharacterized protein</fullName>
    </submittedName>
</protein>
<accession>R0KLH2</accession>
<proteinExistence type="predicted"/>